<proteinExistence type="inferred from homology"/>
<dbReference type="GO" id="GO:0005829">
    <property type="term" value="C:cytosol"/>
    <property type="evidence" value="ECO:0007669"/>
    <property type="project" value="TreeGrafter"/>
</dbReference>
<dbReference type="InterPro" id="IPR036901">
    <property type="entry name" value="Asp/Orn_carbamoylTrfase_sf"/>
</dbReference>
<dbReference type="GO" id="GO:0006207">
    <property type="term" value="P:'de novo' pyrimidine nucleobase biosynthetic process"/>
    <property type="evidence" value="ECO:0007669"/>
    <property type="project" value="InterPro"/>
</dbReference>
<evidence type="ECO:0000256" key="3">
    <source>
        <dbReference type="ARBA" id="ARBA00022679"/>
    </source>
</evidence>
<dbReference type="NCBIfam" id="NF002032">
    <property type="entry name" value="PRK00856.1"/>
    <property type="match status" value="1"/>
</dbReference>
<evidence type="ECO:0000256" key="6">
    <source>
        <dbReference type="ARBA" id="ARBA00048859"/>
    </source>
</evidence>
<feature type="binding site" evidence="7">
    <location>
        <position position="57"/>
    </location>
    <ligand>
        <name>carbamoyl phosphate</name>
        <dbReference type="ChEBI" id="CHEBI:58228"/>
    </ligand>
</feature>
<dbReference type="PROSITE" id="PS00097">
    <property type="entry name" value="CARBAMOYLTRANSFERASE"/>
    <property type="match status" value="1"/>
</dbReference>
<gene>
    <name evidence="7" type="primary">pyrB</name>
    <name evidence="10" type="ORF">A2438_05215</name>
</gene>
<dbReference type="FunFam" id="3.40.50.1370:FF:000007">
    <property type="entry name" value="Aspartate carbamoyltransferase"/>
    <property type="match status" value="1"/>
</dbReference>
<comment type="function">
    <text evidence="5 7">Catalyzes the condensation of carbamoyl phosphate and aspartate to form carbamoyl aspartate and inorganic phosphate, the committed step in the de novo pyrimidine nucleotide biosynthesis pathway.</text>
</comment>
<reference evidence="10 11" key="1">
    <citation type="journal article" date="2016" name="Nat. Commun.">
        <title>Thousands of microbial genomes shed light on interconnected biogeochemical processes in an aquifer system.</title>
        <authorList>
            <person name="Anantharaman K."/>
            <person name="Brown C.T."/>
            <person name="Hug L.A."/>
            <person name="Sharon I."/>
            <person name="Castelle C.J."/>
            <person name="Probst A.J."/>
            <person name="Thomas B.C."/>
            <person name="Singh A."/>
            <person name="Wilkins M.J."/>
            <person name="Karaoz U."/>
            <person name="Brodie E.L."/>
            <person name="Williams K.H."/>
            <person name="Hubbard S.S."/>
            <person name="Banfield J.F."/>
        </authorList>
    </citation>
    <scope>NUCLEOTIDE SEQUENCE [LARGE SCALE GENOMIC DNA]</scope>
</reference>
<dbReference type="SUPFAM" id="SSF53671">
    <property type="entry name" value="Aspartate/ornithine carbamoyltransferase"/>
    <property type="match status" value="1"/>
</dbReference>
<sequence length="309" mass="33802">MQSGKDLLGLRELPEADIESILKTAASMKEIFTRPVRRVPPLIAKNIVTLFYEPSTRTAASFHLAARMLSASVNNIQVTSSSVKKGETLIDTVKNLEAMGMDAVIIRHSMAGAPHLVAQNIKGSVINAGDGFNEHPTQGLLDIFTMREKKGKLKDKKVLIVGDILHSRVARSNIWGLKTLGAKVTVVGPPTLIPKDIEKTGVTVSYNLDKEIKDADFVNVLRIQLERQEAGLFPSLEEYHKLYGINAERLKKAKNDVVVMHPGPINRGVEISSDVADGPYNVILDQVTNGVAVRMAVLFLLLGGKRAKR</sequence>
<dbReference type="NCBIfam" id="TIGR00670">
    <property type="entry name" value="asp_carb_tr"/>
    <property type="match status" value="1"/>
</dbReference>
<dbReference type="PANTHER" id="PTHR45753:SF6">
    <property type="entry name" value="ASPARTATE CARBAMOYLTRANSFERASE"/>
    <property type="match status" value="1"/>
</dbReference>
<dbReference type="PRINTS" id="PR00100">
    <property type="entry name" value="AOTCASE"/>
</dbReference>
<dbReference type="Gene3D" id="3.40.50.1370">
    <property type="entry name" value="Aspartate/ornithine carbamoyltransferase"/>
    <property type="match status" value="2"/>
</dbReference>
<feature type="domain" description="Aspartate/ornithine carbamoyltransferase carbamoyl-P binding" evidence="9">
    <location>
        <begin position="5"/>
        <end position="148"/>
    </location>
</feature>
<feature type="binding site" evidence="7">
    <location>
        <position position="85"/>
    </location>
    <ligand>
        <name>L-aspartate</name>
        <dbReference type="ChEBI" id="CHEBI:29991"/>
    </ligand>
</feature>
<comment type="similarity">
    <text evidence="2 7">Belongs to the aspartate/ornithine carbamoyltransferase superfamily. ATCase family.</text>
</comment>
<dbReference type="GO" id="GO:0006520">
    <property type="term" value="P:amino acid metabolic process"/>
    <property type="evidence" value="ECO:0007669"/>
    <property type="project" value="InterPro"/>
</dbReference>
<feature type="binding site" evidence="7">
    <location>
        <position position="138"/>
    </location>
    <ligand>
        <name>carbamoyl phosphate</name>
        <dbReference type="ChEBI" id="CHEBI:58228"/>
    </ligand>
</feature>
<organism evidence="10 11">
    <name type="scientific">candidate division WOR-1 bacterium RIFOXYC2_FULL_46_14</name>
    <dbReference type="NCBI Taxonomy" id="1802587"/>
    <lineage>
        <taxon>Bacteria</taxon>
        <taxon>Bacillati</taxon>
        <taxon>Saganbacteria</taxon>
    </lineage>
</organism>
<feature type="domain" description="Aspartate/ornithine carbamoyltransferase Asp/Orn-binding" evidence="8">
    <location>
        <begin position="154"/>
        <end position="300"/>
    </location>
</feature>
<evidence type="ECO:0000259" key="8">
    <source>
        <dbReference type="Pfam" id="PF00185"/>
    </source>
</evidence>
<evidence type="ECO:0000256" key="2">
    <source>
        <dbReference type="ARBA" id="ARBA00008896"/>
    </source>
</evidence>
<dbReference type="EC" id="2.1.3.2" evidence="7"/>
<evidence type="ECO:0000259" key="9">
    <source>
        <dbReference type="Pfam" id="PF02729"/>
    </source>
</evidence>
<feature type="binding site" evidence="7">
    <location>
        <position position="107"/>
    </location>
    <ligand>
        <name>carbamoyl phosphate</name>
        <dbReference type="ChEBI" id="CHEBI:58228"/>
    </ligand>
</feature>
<dbReference type="Proteomes" id="UP000179242">
    <property type="component" value="Unassembled WGS sequence"/>
</dbReference>
<feature type="binding site" evidence="7">
    <location>
        <position position="263"/>
    </location>
    <ligand>
        <name>carbamoyl phosphate</name>
        <dbReference type="ChEBI" id="CHEBI:58228"/>
    </ligand>
</feature>
<dbReference type="HAMAP" id="MF_00001">
    <property type="entry name" value="Asp_carb_tr"/>
    <property type="match status" value="1"/>
</dbReference>
<dbReference type="InterPro" id="IPR006130">
    <property type="entry name" value="Asp/Orn_carbamoylTrfase"/>
</dbReference>
<dbReference type="PRINTS" id="PR00101">
    <property type="entry name" value="ATCASE"/>
</dbReference>
<comment type="subunit">
    <text evidence="7">Heterododecamer (2C3:3R2) of six catalytic PyrB chains organized as two trimers (C3), and six regulatory PyrI chains organized as three dimers (R2).</text>
</comment>
<evidence type="ECO:0000313" key="10">
    <source>
        <dbReference type="EMBL" id="OGC40033.1"/>
    </source>
</evidence>
<dbReference type="Pfam" id="PF02729">
    <property type="entry name" value="OTCace_N"/>
    <property type="match status" value="1"/>
</dbReference>
<dbReference type="PANTHER" id="PTHR45753">
    <property type="entry name" value="ORNITHINE CARBAMOYLTRANSFERASE, MITOCHONDRIAL"/>
    <property type="match status" value="1"/>
</dbReference>
<comment type="caution">
    <text evidence="10">The sequence shown here is derived from an EMBL/GenBank/DDBJ whole genome shotgun (WGS) entry which is preliminary data.</text>
</comment>
<keyword evidence="3 7" id="KW-0808">Transferase</keyword>
<dbReference type="Pfam" id="PF00185">
    <property type="entry name" value="OTCace"/>
    <property type="match status" value="1"/>
</dbReference>
<feature type="binding site" evidence="7">
    <location>
        <position position="264"/>
    </location>
    <ligand>
        <name>carbamoyl phosphate</name>
        <dbReference type="ChEBI" id="CHEBI:58228"/>
    </ligand>
</feature>
<dbReference type="UniPathway" id="UPA00070">
    <property type="reaction ID" value="UER00116"/>
</dbReference>
<comment type="catalytic activity">
    <reaction evidence="6 7">
        <text>carbamoyl phosphate + L-aspartate = N-carbamoyl-L-aspartate + phosphate + H(+)</text>
        <dbReference type="Rhea" id="RHEA:20013"/>
        <dbReference type="ChEBI" id="CHEBI:15378"/>
        <dbReference type="ChEBI" id="CHEBI:29991"/>
        <dbReference type="ChEBI" id="CHEBI:32814"/>
        <dbReference type="ChEBI" id="CHEBI:43474"/>
        <dbReference type="ChEBI" id="CHEBI:58228"/>
        <dbReference type="EC" id="2.1.3.2"/>
    </reaction>
</comment>
<feature type="binding site" evidence="7">
    <location>
        <position position="222"/>
    </location>
    <ligand>
        <name>L-aspartate</name>
        <dbReference type="ChEBI" id="CHEBI:29991"/>
    </ligand>
</feature>
<dbReference type="GO" id="GO:0016597">
    <property type="term" value="F:amino acid binding"/>
    <property type="evidence" value="ECO:0007669"/>
    <property type="project" value="InterPro"/>
</dbReference>
<protein>
    <recommendedName>
        <fullName evidence="7">Aspartate carbamoyltransferase</fullName>
        <ecNumber evidence="7">2.1.3.2</ecNumber>
    </recommendedName>
    <alternativeName>
        <fullName evidence="7">Aspartate transcarbamylase</fullName>
        <shortName evidence="7">ATCase</shortName>
    </alternativeName>
</protein>
<dbReference type="InterPro" id="IPR002082">
    <property type="entry name" value="Asp_carbamoyltransf"/>
</dbReference>
<comment type="pathway">
    <text evidence="1 7">Pyrimidine metabolism; UMP biosynthesis via de novo pathway; (S)-dihydroorotate from bicarbonate: step 2/3.</text>
</comment>
<feature type="binding site" evidence="7">
    <location>
        <position position="58"/>
    </location>
    <ligand>
        <name>carbamoyl phosphate</name>
        <dbReference type="ChEBI" id="CHEBI:58228"/>
    </ligand>
</feature>
<feature type="binding site" evidence="7">
    <location>
        <position position="168"/>
    </location>
    <ligand>
        <name>L-aspartate</name>
        <dbReference type="ChEBI" id="CHEBI:29991"/>
    </ligand>
</feature>
<feature type="binding site" evidence="7">
    <location>
        <position position="135"/>
    </location>
    <ligand>
        <name>carbamoyl phosphate</name>
        <dbReference type="ChEBI" id="CHEBI:58228"/>
    </ligand>
</feature>
<keyword evidence="4 7" id="KW-0665">Pyrimidine biosynthesis</keyword>
<dbReference type="EMBL" id="MEUJ01000005">
    <property type="protein sequence ID" value="OGC40033.1"/>
    <property type="molecule type" value="Genomic_DNA"/>
</dbReference>
<name>A0A1F4U6W0_UNCSA</name>
<evidence type="ECO:0000256" key="4">
    <source>
        <dbReference type="ARBA" id="ARBA00022975"/>
    </source>
</evidence>
<dbReference type="InterPro" id="IPR006132">
    <property type="entry name" value="Asp/Orn_carbamoyltranf_P-bd"/>
</dbReference>
<dbReference type="InterPro" id="IPR006131">
    <property type="entry name" value="Asp_carbamoyltransf_Asp/Orn-bd"/>
</dbReference>
<evidence type="ECO:0000256" key="5">
    <source>
        <dbReference type="ARBA" id="ARBA00043884"/>
    </source>
</evidence>
<evidence type="ECO:0000256" key="1">
    <source>
        <dbReference type="ARBA" id="ARBA00004852"/>
    </source>
</evidence>
<dbReference type="GO" id="GO:0044205">
    <property type="term" value="P:'de novo' UMP biosynthetic process"/>
    <property type="evidence" value="ECO:0007669"/>
    <property type="project" value="UniProtKB-UniRule"/>
</dbReference>
<evidence type="ECO:0000313" key="11">
    <source>
        <dbReference type="Proteomes" id="UP000179242"/>
    </source>
</evidence>
<dbReference type="GO" id="GO:0004070">
    <property type="term" value="F:aspartate carbamoyltransferase activity"/>
    <property type="evidence" value="ECO:0007669"/>
    <property type="project" value="UniProtKB-UniRule"/>
</dbReference>
<dbReference type="AlphaFoldDB" id="A0A1F4U6W0"/>
<evidence type="ECO:0000256" key="7">
    <source>
        <dbReference type="HAMAP-Rule" id="MF_00001"/>
    </source>
</evidence>
<accession>A0A1F4U6W0</accession>